<gene>
    <name evidence="1" type="ORF">UJA718_LOCUS29042</name>
</gene>
<dbReference type="AlphaFoldDB" id="A0A820YCA2"/>
<feature type="non-terminal residue" evidence="1">
    <location>
        <position position="693"/>
    </location>
</feature>
<keyword evidence="2" id="KW-1185">Reference proteome</keyword>
<organism evidence="1 2">
    <name type="scientific">Rotaria socialis</name>
    <dbReference type="NCBI Taxonomy" id="392032"/>
    <lineage>
        <taxon>Eukaryota</taxon>
        <taxon>Metazoa</taxon>
        <taxon>Spiralia</taxon>
        <taxon>Gnathifera</taxon>
        <taxon>Rotifera</taxon>
        <taxon>Eurotatoria</taxon>
        <taxon>Bdelloidea</taxon>
        <taxon>Philodinida</taxon>
        <taxon>Philodinidae</taxon>
        <taxon>Rotaria</taxon>
    </lineage>
</organism>
<dbReference type="Proteomes" id="UP000663873">
    <property type="component" value="Unassembled WGS sequence"/>
</dbReference>
<accession>A0A820YCA2</accession>
<proteinExistence type="predicted"/>
<comment type="caution">
    <text evidence="1">The sequence shown here is derived from an EMBL/GenBank/DDBJ whole genome shotgun (WGS) entry which is preliminary data.</text>
</comment>
<sequence>MMFNTLAMKMVKLMQWWLTVKPNQAPSRGLLELVRERRIIVMQQVEGRLMQSRKDDTQKRLHLLHLIRLFKFARCTGKEMNALIELLTACLNYNENGADDMQRYLVQPAHFESLWRLYFDPLLIETVVVSQDPRAKTDAPGQTAYLSRQPITVRWTDGREDVCSDGIVNVRERIDNLVHRALGICDGKDQLMSLLTSIQTSLFRADHVFLAWQRLYRYVKALVYFDEDISEYLFERLFEVDMVGYENQLNKFILDHLFEIWPTLPNEDLIKSMRCRIVQLVQILIDRKTNNSDALIEQLTERICANTPAQNVRGHPCFILLLNDLLPNYYKEGLTGAIKKIDQNTLMWYVDLMIGDKNTIDDRSSHRSALMCILKYLSMFTEHNLLQHWFDLLINHPADAICFELIEHSLCPTTTLATYIQHINEIQVQQVHRCIQFELANQYIPTLLTILESLVKSIQTQKYLFRSDDLHCIVQSWLSKTTLPSIIIRLIELLIDIGYSKYNQHGKDIAKFFLNEYSFTLISTNFEGHSPLAHIILFITSIKNSDEMNALDINLSSEQLIQLLFKSIDEMTDDDTGSSAFHLHSLSEDIVKPRSRSTLIQLLSSFIPDIMGLLGRTSLLKKAGIILLAEILDLSSNERSVLMDNVQIDSTMDDTSEFGNNTQQQQQQIVFFSTAQSKVSDVVRIKHQDFLNG</sequence>
<protein>
    <submittedName>
        <fullName evidence="1">Uncharacterized protein</fullName>
    </submittedName>
</protein>
<evidence type="ECO:0000313" key="1">
    <source>
        <dbReference type="EMBL" id="CAF4545801.1"/>
    </source>
</evidence>
<name>A0A820YCA2_9BILA</name>
<evidence type="ECO:0000313" key="2">
    <source>
        <dbReference type="Proteomes" id="UP000663873"/>
    </source>
</evidence>
<reference evidence="1" key="1">
    <citation type="submission" date="2021-02" db="EMBL/GenBank/DDBJ databases">
        <authorList>
            <person name="Nowell W R."/>
        </authorList>
    </citation>
    <scope>NUCLEOTIDE SEQUENCE</scope>
</reference>
<dbReference type="EMBL" id="CAJOBP010009061">
    <property type="protein sequence ID" value="CAF4545801.1"/>
    <property type="molecule type" value="Genomic_DNA"/>
</dbReference>